<dbReference type="Proteomes" id="UP000046395">
    <property type="component" value="Unassembled WGS sequence"/>
</dbReference>
<dbReference type="SUPFAM" id="SSF74924">
    <property type="entry name" value="Cap-Gly domain"/>
    <property type="match status" value="1"/>
</dbReference>
<dbReference type="InterPro" id="IPR036859">
    <property type="entry name" value="CAP-Gly_dom_sf"/>
</dbReference>
<dbReference type="PANTHER" id="PTHR18849">
    <property type="entry name" value="LEUCINE RICH REPEAT PROTEIN"/>
    <property type="match status" value="1"/>
</dbReference>
<dbReference type="AlphaFoldDB" id="A0A5S6QYR0"/>
<dbReference type="SUPFAM" id="SSF54236">
    <property type="entry name" value="Ubiquitin-like"/>
    <property type="match status" value="1"/>
</dbReference>
<evidence type="ECO:0000256" key="7">
    <source>
        <dbReference type="ARBA" id="ARBA00023186"/>
    </source>
</evidence>
<keyword evidence="4" id="KW-0963">Cytoplasm</keyword>
<dbReference type="PROSITE" id="PS51450">
    <property type="entry name" value="LRR"/>
    <property type="match status" value="2"/>
</dbReference>
<dbReference type="InterPro" id="IPR001611">
    <property type="entry name" value="Leu-rich_rpt"/>
</dbReference>
<evidence type="ECO:0000256" key="5">
    <source>
        <dbReference type="ARBA" id="ARBA00022614"/>
    </source>
</evidence>
<accession>A0A5S6QYR0</accession>
<evidence type="ECO:0000256" key="3">
    <source>
        <dbReference type="ARBA" id="ARBA00015004"/>
    </source>
</evidence>
<dbReference type="WBParaSite" id="TMUE_3000012042.1">
    <property type="protein sequence ID" value="TMUE_3000012042.1"/>
    <property type="gene ID" value="WBGene00293938"/>
</dbReference>
<comment type="similarity">
    <text evidence="2">Belongs to the TBCE family.</text>
</comment>
<dbReference type="STRING" id="70415.A0A5S6QYR0"/>
<evidence type="ECO:0000256" key="2">
    <source>
        <dbReference type="ARBA" id="ARBA00006286"/>
    </source>
</evidence>
<comment type="subcellular location">
    <subcellularLocation>
        <location evidence="1">Cytoplasm</location>
    </subcellularLocation>
</comment>
<dbReference type="PROSITE" id="PS50245">
    <property type="entry name" value="CAP_GLY_2"/>
    <property type="match status" value="1"/>
</dbReference>
<feature type="chain" id="PRO_5024296501" description="Tubulin-specific chaperone E" evidence="9">
    <location>
        <begin position="27"/>
        <end position="572"/>
    </location>
</feature>
<dbReference type="InterPro" id="IPR029071">
    <property type="entry name" value="Ubiquitin-like_domsf"/>
</dbReference>
<dbReference type="Gene3D" id="3.10.20.90">
    <property type="entry name" value="Phosphatidylinositol 3-kinase Catalytic Subunit, Chain A, domain 1"/>
    <property type="match status" value="1"/>
</dbReference>
<dbReference type="InterPro" id="IPR032675">
    <property type="entry name" value="LRR_dom_sf"/>
</dbReference>
<evidence type="ECO:0000256" key="1">
    <source>
        <dbReference type="ARBA" id="ARBA00004496"/>
    </source>
</evidence>
<dbReference type="Gene3D" id="3.80.10.10">
    <property type="entry name" value="Ribonuclease Inhibitor"/>
    <property type="match status" value="2"/>
</dbReference>
<dbReference type="Pfam" id="PF01302">
    <property type="entry name" value="CAP_GLY"/>
    <property type="match status" value="1"/>
</dbReference>
<proteinExistence type="inferred from homology"/>
<dbReference type="CDD" id="cd17044">
    <property type="entry name" value="Ubl_TBCE"/>
    <property type="match status" value="1"/>
</dbReference>
<evidence type="ECO:0000259" key="10">
    <source>
        <dbReference type="PROSITE" id="PS50245"/>
    </source>
</evidence>
<keyword evidence="11" id="KW-1185">Reference proteome</keyword>
<evidence type="ECO:0000313" key="11">
    <source>
        <dbReference type="Proteomes" id="UP000046395"/>
    </source>
</evidence>
<keyword evidence="9" id="KW-0732">Signal</keyword>
<evidence type="ECO:0000256" key="6">
    <source>
        <dbReference type="ARBA" id="ARBA00022737"/>
    </source>
</evidence>
<dbReference type="GO" id="GO:0005737">
    <property type="term" value="C:cytoplasm"/>
    <property type="evidence" value="ECO:0007669"/>
    <property type="project" value="UniProtKB-SubCell"/>
</dbReference>
<dbReference type="Gene3D" id="2.30.30.190">
    <property type="entry name" value="CAP Gly-rich-like domain"/>
    <property type="match status" value="1"/>
</dbReference>
<evidence type="ECO:0000313" key="12">
    <source>
        <dbReference type="WBParaSite" id="TMUE_3000012042.1"/>
    </source>
</evidence>
<dbReference type="InterPro" id="IPR003591">
    <property type="entry name" value="Leu-rich_rpt_typical-subtyp"/>
</dbReference>
<feature type="domain" description="CAP-Gly" evidence="10">
    <location>
        <begin position="57"/>
        <end position="101"/>
    </location>
</feature>
<keyword evidence="5" id="KW-0433">Leucine-rich repeat</keyword>
<organism evidence="11 12">
    <name type="scientific">Trichuris muris</name>
    <name type="common">Mouse whipworm</name>
    <dbReference type="NCBI Taxonomy" id="70415"/>
    <lineage>
        <taxon>Eukaryota</taxon>
        <taxon>Metazoa</taxon>
        <taxon>Ecdysozoa</taxon>
        <taxon>Nematoda</taxon>
        <taxon>Enoplea</taxon>
        <taxon>Dorylaimia</taxon>
        <taxon>Trichinellida</taxon>
        <taxon>Trichuridae</taxon>
        <taxon>Trichuris</taxon>
    </lineage>
</organism>
<dbReference type="SUPFAM" id="SSF52058">
    <property type="entry name" value="L domain-like"/>
    <property type="match status" value="1"/>
</dbReference>
<evidence type="ECO:0000256" key="8">
    <source>
        <dbReference type="ARBA" id="ARBA00030180"/>
    </source>
</evidence>
<keyword evidence="7" id="KW-0143">Chaperone</keyword>
<dbReference type="SMART" id="SM01052">
    <property type="entry name" value="CAP_GLY"/>
    <property type="match status" value="1"/>
</dbReference>
<dbReference type="InterPro" id="IPR000938">
    <property type="entry name" value="CAP-Gly_domain"/>
</dbReference>
<name>A0A5S6QYR0_TRIMR</name>
<sequence>MSQAEGGTLRMCGMLSAVLMLKSAMANCSLHSPKIPNVLVGCRVRYLDARGTVKFHGYIEGVDGRWIGIDWDEDDRGKHDGSHRSVQYFKARGPRSGSFMRPASVQYGCSLFDAIESRDWEAAGDSNGEPGVIIHVSRKGASVEEYLKRLNILLLDNSLVSHVGINEKFENAFVNITELDISRTLVIDWKEIISMLRLMPNLRELNLRHNKLNSPVGVSEETVCFKSIVTLVLSRTDYSWKEVEILATIFPNVENLWLSYNHVDCLGDEIAFTSVRLLGFEANPLPQWKEVVVPLGSLKSLQTLYLGRCNLTEIRIPEVDTHPLFPSLEVLDLSENSIDDWGCFDELNKLPNLKCLIVRRNPICSSVDEATCRQLIIARIKKLKVLNRVEISPAERRGAEIDYLQYFGNEWRWLNDHEGESCAPADFHSRHPRYAELVEMHGPPTEVVPKSNILKDKLITLNFTYLSQPPMRKRILRTTTIGKVKVFAGQLFRIDPRSVRLSYKDASRPNVTVPLDCDLMEITFYSVEDEVPAFRPTGSNGSRNARVTAATLVHSFTWRKPGRHLRCVDVER</sequence>
<dbReference type="SMART" id="SM00369">
    <property type="entry name" value="LRR_TYP"/>
    <property type="match status" value="5"/>
</dbReference>
<keyword evidence="6" id="KW-0677">Repeat</keyword>
<dbReference type="InterPro" id="IPR044079">
    <property type="entry name" value="Ubl_TBCE"/>
</dbReference>
<feature type="signal peptide" evidence="9">
    <location>
        <begin position="1"/>
        <end position="26"/>
    </location>
</feature>
<dbReference type="GO" id="GO:0007010">
    <property type="term" value="P:cytoskeleton organization"/>
    <property type="evidence" value="ECO:0007669"/>
    <property type="project" value="TreeGrafter"/>
</dbReference>
<reference evidence="12" key="1">
    <citation type="submission" date="2019-12" db="UniProtKB">
        <authorList>
            <consortium name="WormBaseParasite"/>
        </authorList>
    </citation>
    <scope>IDENTIFICATION</scope>
</reference>
<dbReference type="PANTHER" id="PTHR18849:SF0">
    <property type="entry name" value="CILIA- AND FLAGELLA-ASSOCIATED PROTEIN 410-RELATED"/>
    <property type="match status" value="1"/>
</dbReference>
<protein>
    <recommendedName>
        <fullName evidence="3">Tubulin-specific chaperone E</fullName>
    </recommendedName>
    <alternativeName>
        <fullName evidence="8">Tubulin-folding cofactor E</fullName>
    </alternativeName>
</protein>
<evidence type="ECO:0000256" key="4">
    <source>
        <dbReference type="ARBA" id="ARBA00022490"/>
    </source>
</evidence>
<evidence type="ECO:0000256" key="9">
    <source>
        <dbReference type="SAM" id="SignalP"/>
    </source>
</evidence>